<comment type="caution">
    <text evidence="1">The sequence shown here is derived from an EMBL/GenBank/DDBJ whole genome shotgun (WGS) entry which is preliminary data.</text>
</comment>
<protein>
    <submittedName>
        <fullName evidence="1">Uncharacterized protein</fullName>
    </submittedName>
</protein>
<gene>
    <name evidence="1" type="ORF">D7Z94_10255</name>
</gene>
<dbReference type="EMBL" id="RBCJ01000002">
    <property type="protein sequence ID" value="RKN81310.1"/>
    <property type="molecule type" value="Genomic_DNA"/>
</dbReference>
<keyword evidence="2" id="KW-1185">Reference proteome</keyword>
<dbReference type="Proteomes" id="UP000276603">
    <property type="component" value="Unassembled WGS sequence"/>
</dbReference>
<sequence>MLNAFANDGFPASHKLDWPNMAKTAIKITYPNSNTIWTTADTVKLKWNTRNIPGNKTIKFYLSKDDMVVQELGIFENLQYADGIPLHRGLPAGDNYRVIGIELFPDDKYSIAKYATPFFTINKASRPAKKVAQKPAEKPVVRNTFEGRKLTYVKELTVKGKEIRINLWDHGRKDGDIVSIYLNGVAVVSEYYLEYRKKTFEVQLDASKPNDLFLYAHNLGKFPPNTVSIEIVDGADSENIVLNSDLKSCEAVLINVEK</sequence>
<dbReference type="RefSeq" id="WP_120711467.1">
    <property type="nucleotide sequence ID" value="NZ_RBCJ01000002.1"/>
</dbReference>
<dbReference type="OrthoDB" id="639821at2"/>
<evidence type="ECO:0000313" key="1">
    <source>
        <dbReference type="EMBL" id="RKN81310.1"/>
    </source>
</evidence>
<proteinExistence type="predicted"/>
<reference evidence="1 2" key="1">
    <citation type="submission" date="2018-10" db="EMBL/GenBank/DDBJ databases">
        <title>Ulvibacterium marinum gen. nov., sp. nov., a novel marine bacterium of the family Flavobacteriaceae, isolated from a culture of the green alga Ulva prolifera.</title>
        <authorList>
            <person name="Zhang Z."/>
        </authorList>
    </citation>
    <scope>NUCLEOTIDE SEQUENCE [LARGE SCALE GENOMIC DNA]</scope>
    <source>
        <strain evidence="1 2">CCMM003</strain>
    </source>
</reference>
<accession>A0A3B0C7S8</accession>
<dbReference type="AlphaFoldDB" id="A0A3B0C7S8"/>
<evidence type="ECO:0000313" key="2">
    <source>
        <dbReference type="Proteomes" id="UP000276603"/>
    </source>
</evidence>
<organism evidence="1 2">
    <name type="scientific">Ulvibacterium marinum</name>
    <dbReference type="NCBI Taxonomy" id="2419782"/>
    <lineage>
        <taxon>Bacteria</taxon>
        <taxon>Pseudomonadati</taxon>
        <taxon>Bacteroidota</taxon>
        <taxon>Flavobacteriia</taxon>
        <taxon>Flavobacteriales</taxon>
        <taxon>Flavobacteriaceae</taxon>
        <taxon>Ulvibacterium</taxon>
    </lineage>
</organism>
<name>A0A3B0C7S8_9FLAO</name>